<protein>
    <submittedName>
        <fullName evidence="1">Uncharacterized protein</fullName>
    </submittedName>
</protein>
<dbReference type="EMBL" id="JAXCGZ010019160">
    <property type="protein sequence ID" value="KAK7066506.1"/>
    <property type="molecule type" value="Genomic_DNA"/>
</dbReference>
<proteinExistence type="predicted"/>
<dbReference type="AlphaFoldDB" id="A0AAN8WM58"/>
<name>A0AAN8WM58_HALRR</name>
<reference evidence="1 2" key="1">
    <citation type="submission" date="2023-11" db="EMBL/GenBank/DDBJ databases">
        <title>Halocaridina rubra genome assembly.</title>
        <authorList>
            <person name="Smith C."/>
        </authorList>
    </citation>
    <scope>NUCLEOTIDE SEQUENCE [LARGE SCALE GENOMIC DNA]</scope>
    <source>
        <strain evidence="1">EP-1</strain>
        <tissue evidence="1">Whole</tissue>
    </source>
</reference>
<evidence type="ECO:0000313" key="2">
    <source>
        <dbReference type="Proteomes" id="UP001381693"/>
    </source>
</evidence>
<dbReference type="Proteomes" id="UP001381693">
    <property type="component" value="Unassembled WGS sequence"/>
</dbReference>
<organism evidence="1 2">
    <name type="scientific">Halocaridina rubra</name>
    <name type="common">Hawaiian red shrimp</name>
    <dbReference type="NCBI Taxonomy" id="373956"/>
    <lineage>
        <taxon>Eukaryota</taxon>
        <taxon>Metazoa</taxon>
        <taxon>Ecdysozoa</taxon>
        <taxon>Arthropoda</taxon>
        <taxon>Crustacea</taxon>
        <taxon>Multicrustacea</taxon>
        <taxon>Malacostraca</taxon>
        <taxon>Eumalacostraca</taxon>
        <taxon>Eucarida</taxon>
        <taxon>Decapoda</taxon>
        <taxon>Pleocyemata</taxon>
        <taxon>Caridea</taxon>
        <taxon>Atyoidea</taxon>
        <taxon>Atyidae</taxon>
        <taxon>Halocaridina</taxon>
    </lineage>
</organism>
<keyword evidence="2" id="KW-1185">Reference proteome</keyword>
<comment type="caution">
    <text evidence="1">The sequence shown here is derived from an EMBL/GenBank/DDBJ whole genome shotgun (WGS) entry which is preliminary data.</text>
</comment>
<gene>
    <name evidence="1" type="ORF">SK128_016607</name>
</gene>
<sequence>MGSASFRFQVGINLVSVLIRDQFDAGPKHGSSWCRSQAGIKLVSFPSWDQLGTGPKHG</sequence>
<evidence type="ECO:0000313" key="1">
    <source>
        <dbReference type="EMBL" id="KAK7066506.1"/>
    </source>
</evidence>
<accession>A0AAN8WM58</accession>